<evidence type="ECO:0000256" key="4">
    <source>
        <dbReference type="PIRNR" id="PIRNR000446"/>
    </source>
</evidence>
<dbReference type="SUPFAM" id="SSF52151">
    <property type="entry name" value="FabD/lysophospholipase-like"/>
    <property type="match status" value="1"/>
</dbReference>
<reference evidence="7 8" key="1">
    <citation type="journal article" date="2019" name="Emerg. Microbes Infect.">
        <title>Comprehensive subspecies identification of 175 nontuberculous mycobacteria species based on 7547 genomic profiles.</title>
        <authorList>
            <person name="Matsumoto Y."/>
            <person name="Kinjo T."/>
            <person name="Motooka D."/>
            <person name="Nabeya D."/>
            <person name="Jung N."/>
            <person name="Uechi K."/>
            <person name="Horii T."/>
            <person name="Iida T."/>
            <person name="Fujita J."/>
            <person name="Nakamura S."/>
        </authorList>
    </citation>
    <scope>NUCLEOTIDE SEQUENCE [LARGE SCALE GENOMIC DNA]</scope>
    <source>
        <strain evidence="7 8">JCM 30396</strain>
    </source>
</reference>
<dbReference type="KEGG" id="mhev:MHEL_03570"/>
<dbReference type="GO" id="GO:0005829">
    <property type="term" value="C:cytosol"/>
    <property type="evidence" value="ECO:0007669"/>
    <property type="project" value="TreeGrafter"/>
</dbReference>
<evidence type="ECO:0000256" key="3">
    <source>
        <dbReference type="ARBA" id="ARBA00048462"/>
    </source>
</evidence>
<dbReference type="GO" id="GO:0006633">
    <property type="term" value="P:fatty acid biosynthetic process"/>
    <property type="evidence" value="ECO:0007669"/>
    <property type="project" value="TreeGrafter"/>
</dbReference>
<gene>
    <name evidence="7" type="primary">mdcH</name>
    <name evidence="7" type="ORF">MHEL_03570</name>
</gene>
<dbReference type="PIRSF" id="PIRSF000446">
    <property type="entry name" value="Mct"/>
    <property type="match status" value="1"/>
</dbReference>
<comment type="similarity">
    <text evidence="4">Belongs to the fabD family.</text>
</comment>
<dbReference type="EMBL" id="AP022596">
    <property type="protein sequence ID" value="BBY62114.1"/>
    <property type="molecule type" value="Genomic_DNA"/>
</dbReference>
<comment type="catalytic activity">
    <reaction evidence="3 4">
        <text>holo-[ACP] + malonyl-CoA = malonyl-[ACP] + CoA</text>
        <dbReference type="Rhea" id="RHEA:41792"/>
        <dbReference type="Rhea" id="RHEA-COMP:9623"/>
        <dbReference type="Rhea" id="RHEA-COMP:9685"/>
        <dbReference type="ChEBI" id="CHEBI:57287"/>
        <dbReference type="ChEBI" id="CHEBI:57384"/>
        <dbReference type="ChEBI" id="CHEBI:64479"/>
        <dbReference type="ChEBI" id="CHEBI:78449"/>
        <dbReference type="EC" id="2.3.1.39"/>
    </reaction>
</comment>
<dbReference type="SMART" id="SM00827">
    <property type="entry name" value="PKS_AT"/>
    <property type="match status" value="1"/>
</dbReference>
<dbReference type="EC" id="2.3.1.39" evidence="4"/>
<dbReference type="PANTHER" id="PTHR42681">
    <property type="entry name" value="MALONYL-COA-ACYL CARRIER PROTEIN TRANSACYLASE, MITOCHONDRIAL"/>
    <property type="match status" value="1"/>
</dbReference>
<dbReference type="Gene3D" id="3.30.70.250">
    <property type="entry name" value="Malonyl-CoA ACP transacylase, ACP-binding"/>
    <property type="match status" value="1"/>
</dbReference>
<dbReference type="Proteomes" id="UP000467148">
    <property type="component" value="Chromosome"/>
</dbReference>
<dbReference type="InterPro" id="IPR016036">
    <property type="entry name" value="Malonyl_transacylase_ACP-bd"/>
</dbReference>
<dbReference type="Pfam" id="PF00698">
    <property type="entry name" value="Acyl_transf_1"/>
    <property type="match status" value="1"/>
</dbReference>
<sequence length="320" mass="33650">MSLAFLFPGQGSQQSGMLHNLPDSPAVSEVLAESHSQLHALGLAHDLDSDSALESTVNVQLALLIAGVACARALISDHGLSPQFVAGHSVGAFAAAVTTDVITLTDAMVAVAIRGQLMELACAQGDWGMAALSGLPTRAAVEIAREVSTDDEPLWPANINSATQTVFSGTAAALHAAADAAKRAGALNYERLNVSVASHCPQQQDTARQLAAHLTRLPRRMPTATYLMNTSGRATKSGEAVLHDLAHAVALPVQWYDATQLMAELGVTCAIESRPGHVLSRLVASSIPEIRAIAVEDDDFALAARRARRFSGRDPYHLSD</sequence>
<evidence type="ECO:0000313" key="8">
    <source>
        <dbReference type="Proteomes" id="UP000467148"/>
    </source>
</evidence>
<name>A0A7I7SYK0_9MYCO</name>
<dbReference type="Gene3D" id="3.40.366.10">
    <property type="entry name" value="Malonyl-Coenzyme A Acyl Carrier Protein, domain 2"/>
    <property type="match status" value="1"/>
</dbReference>
<dbReference type="InterPro" id="IPR024925">
    <property type="entry name" value="Malonyl_CoA-ACP_transAc"/>
</dbReference>
<feature type="active site" evidence="5">
    <location>
        <position position="89"/>
    </location>
</feature>
<keyword evidence="8" id="KW-1185">Reference proteome</keyword>
<dbReference type="SUPFAM" id="SSF55048">
    <property type="entry name" value="Probable ACP-binding domain of malonyl-CoA ACP transacylase"/>
    <property type="match status" value="1"/>
</dbReference>
<organism evidence="7 8">
    <name type="scientific">Mycolicibacterium helvum</name>
    <dbReference type="NCBI Taxonomy" id="1534349"/>
    <lineage>
        <taxon>Bacteria</taxon>
        <taxon>Bacillati</taxon>
        <taxon>Actinomycetota</taxon>
        <taxon>Actinomycetes</taxon>
        <taxon>Mycobacteriales</taxon>
        <taxon>Mycobacteriaceae</taxon>
        <taxon>Mycolicibacterium</taxon>
    </lineage>
</organism>
<proteinExistence type="inferred from homology"/>
<dbReference type="InterPro" id="IPR016035">
    <property type="entry name" value="Acyl_Trfase/lysoPLipase"/>
</dbReference>
<dbReference type="InterPro" id="IPR050858">
    <property type="entry name" value="Mal-CoA-ACP_Trans/PKS_FabD"/>
</dbReference>
<dbReference type="GO" id="GO:0004314">
    <property type="term" value="F:[acyl-carrier-protein] S-malonyltransferase activity"/>
    <property type="evidence" value="ECO:0007669"/>
    <property type="project" value="UniProtKB-EC"/>
</dbReference>
<dbReference type="InterPro" id="IPR014043">
    <property type="entry name" value="Acyl_transferase_dom"/>
</dbReference>
<accession>A0A7I7SYK0</accession>
<evidence type="ECO:0000313" key="7">
    <source>
        <dbReference type="EMBL" id="BBY62114.1"/>
    </source>
</evidence>
<evidence type="ECO:0000259" key="6">
    <source>
        <dbReference type="SMART" id="SM00827"/>
    </source>
</evidence>
<feature type="domain" description="Malonyl-CoA:ACP transacylase (MAT)" evidence="6">
    <location>
        <begin position="6"/>
        <end position="308"/>
    </location>
</feature>
<feature type="active site" evidence="5">
    <location>
        <position position="199"/>
    </location>
</feature>
<evidence type="ECO:0000256" key="1">
    <source>
        <dbReference type="ARBA" id="ARBA00022679"/>
    </source>
</evidence>
<dbReference type="RefSeq" id="WP_163745976.1">
    <property type="nucleotide sequence ID" value="NZ_AP022596.1"/>
</dbReference>
<evidence type="ECO:0000256" key="2">
    <source>
        <dbReference type="ARBA" id="ARBA00023315"/>
    </source>
</evidence>
<protein>
    <recommendedName>
        <fullName evidence="4">Malonyl CoA-acyl carrier protein transacylase</fullName>
        <ecNumber evidence="4">2.3.1.39</ecNumber>
    </recommendedName>
</protein>
<keyword evidence="1 4" id="KW-0808">Transferase</keyword>
<evidence type="ECO:0000256" key="5">
    <source>
        <dbReference type="PIRSR" id="PIRSR000446-1"/>
    </source>
</evidence>
<dbReference type="PANTHER" id="PTHR42681:SF1">
    <property type="entry name" value="MALONYL-COA-ACYL CARRIER PROTEIN TRANSACYLASE, MITOCHONDRIAL"/>
    <property type="match status" value="1"/>
</dbReference>
<dbReference type="InterPro" id="IPR001227">
    <property type="entry name" value="Ac_transferase_dom_sf"/>
</dbReference>
<keyword evidence="2 4" id="KW-0012">Acyltransferase</keyword>
<dbReference type="AlphaFoldDB" id="A0A7I7SYK0"/>